<evidence type="ECO:0000256" key="10">
    <source>
        <dbReference type="SAM" id="MobiDB-lite"/>
    </source>
</evidence>
<dbReference type="SUPFAM" id="SSF46689">
    <property type="entry name" value="Homeodomain-like"/>
    <property type="match status" value="1"/>
</dbReference>
<evidence type="ECO:0000256" key="8">
    <source>
        <dbReference type="PROSITE-ProRule" id="PRU00108"/>
    </source>
</evidence>
<dbReference type="EMBL" id="UZAE01001593">
    <property type="protein sequence ID" value="VDN98809.1"/>
    <property type="molecule type" value="Genomic_DNA"/>
</dbReference>
<reference evidence="12 13" key="2">
    <citation type="submission" date="2018-11" db="EMBL/GenBank/DDBJ databases">
        <authorList>
            <consortium name="Pathogen Informatics"/>
        </authorList>
    </citation>
    <scope>NUCLEOTIDE SEQUENCE [LARGE SCALE GENOMIC DNA]</scope>
</reference>
<feature type="domain" description="Homeobox" evidence="11">
    <location>
        <begin position="88"/>
        <end position="148"/>
    </location>
</feature>
<comment type="subcellular location">
    <subcellularLocation>
        <location evidence="1 8 9">Nucleus</location>
    </subcellularLocation>
</comment>
<protein>
    <submittedName>
        <fullName evidence="14">Homeobox domain-containing protein</fullName>
    </submittedName>
</protein>
<gene>
    <name evidence="12" type="ORF">HNAJ_LOCUS2950</name>
</gene>
<dbReference type="InterPro" id="IPR050649">
    <property type="entry name" value="Paired_Homeobox_TFs"/>
</dbReference>
<evidence type="ECO:0000256" key="4">
    <source>
        <dbReference type="ARBA" id="ARBA00023125"/>
    </source>
</evidence>
<evidence type="ECO:0000256" key="5">
    <source>
        <dbReference type="ARBA" id="ARBA00023155"/>
    </source>
</evidence>
<dbReference type="FunFam" id="1.10.10.60:FF:000093">
    <property type="entry name" value="ALX homeobox protein 1"/>
    <property type="match status" value="1"/>
</dbReference>
<dbReference type="Gene3D" id="1.10.10.60">
    <property type="entry name" value="Homeodomain-like"/>
    <property type="match status" value="1"/>
</dbReference>
<keyword evidence="13" id="KW-1185">Reference proteome</keyword>
<evidence type="ECO:0000256" key="2">
    <source>
        <dbReference type="ARBA" id="ARBA00022473"/>
    </source>
</evidence>
<dbReference type="InterPro" id="IPR001356">
    <property type="entry name" value="HD"/>
</dbReference>
<dbReference type="AlphaFoldDB" id="A0A0R3T7B3"/>
<dbReference type="STRING" id="102285.A0A0R3T7B3"/>
<dbReference type="InterPro" id="IPR009057">
    <property type="entry name" value="Homeodomain-like_sf"/>
</dbReference>
<proteinExistence type="predicted"/>
<dbReference type="CDD" id="cd00086">
    <property type="entry name" value="homeodomain"/>
    <property type="match status" value="1"/>
</dbReference>
<dbReference type="PROSITE" id="PS00027">
    <property type="entry name" value="HOMEOBOX_1"/>
    <property type="match status" value="1"/>
</dbReference>
<name>A0A0R3T7B3_RODNA</name>
<sequence>MSESYTSAASVIATATVASSEIGSLSVANGLETFDFQKSRNHISNSRLPHSLVLGNQPKPSYSNITVSSQADSSINMNVCSNSNEDKQKKRRNRTTFTSFQLNEMERIFQKTHYPDVYAREQLALRTGLTEARVQVWFQNRRAKWRKRERLCNGNSTSGVGTISPMPSVFCYGEFPDNSHVFPEGFRKGFEHPEVPFPSDLIGRRPEYSQFFCNSMRSTGQYQKALLPRYVKPPNTQVPFNEATRIFNSLMPKLYNPTVEVPHSQISHHQSPSSLPPSSHIPVSVSLSQQQNLHHPHIHNASQSSFNLPVNLKAPEGISKFMKEWPESDDARWALHDGQWMKQKCQQPGISTTNQSPIYSHPSFDAYSKHYGEYGCSELSLSSLNK</sequence>
<dbReference type="Pfam" id="PF00046">
    <property type="entry name" value="Homeodomain"/>
    <property type="match status" value="1"/>
</dbReference>
<feature type="compositionally biased region" description="Low complexity" evidence="10">
    <location>
        <begin position="262"/>
        <end position="282"/>
    </location>
</feature>
<dbReference type="PROSITE" id="PS50071">
    <property type="entry name" value="HOMEOBOX_2"/>
    <property type="match status" value="1"/>
</dbReference>
<dbReference type="OrthoDB" id="6159439at2759"/>
<keyword evidence="4 8" id="KW-0238">DNA-binding</keyword>
<accession>A0A0R3T7B3</accession>
<keyword evidence="6" id="KW-0804">Transcription</keyword>
<dbReference type="PANTHER" id="PTHR24329">
    <property type="entry name" value="HOMEOBOX PROTEIN ARISTALESS"/>
    <property type="match status" value="1"/>
</dbReference>
<dbReference type="PRINTS" id="PR00031">
    <property type="entry name" value="HTHREPRESSR"/>
</dbReference>
<keyword evidence="7 8" id="KW-0539">Nucleus</keyword>
<dbReference type="GO" id="GO:0000977">
    <property type="term" value="F:RNA polymerase II transcription regulatory region sequence-specific DNA binding"/>
    <property type="evidence" value="ECO:0007669"/>
    <property type="project" value="TreeGrafter"/>
</dbReference>
<evidence type="ECO:0000256" key="1">
    <source>
        <dbReference type="ARBA" id="ARBA00004123"/>
    </source>
</evidence>
<dbReference type="WBParaSite" id="HNAJ_0000295101-mRNA-1">
    <property type="protein sequence ID" value="HNAJ_0000295101-mRNA-1"/>
    <property type="gene ID" value="HNAJ_0000295101"/>
</dbReference>
<evidence type="ECO:0000313" key="12">
    <source>
        <dbReference type="EMBL" id="VDN98809.1"/>
    </source>
</evidence>
<evidence type="ECO:0000256" key="9">
    <source>
        <dbReference type="RuleBase" id="RU000682"/>
    </source>
</evidence>
<evidence type="ECO:0000313" key="14">
    <source>
        <dbReference type="WBParaSite" id="HNAJ_0000295101-mRNA-1"/>
    </source>
</evidence>
<dbReference type="GO" id="GO:0000981">
    <property type="term" value="F:DNA-binding transcription factor activity, RNA polymerase II-specific"/>
    <property type="evidence" value="ECO:0007669"/>
    <property type="project" value="InterPro"/>
</dbReference>
<reference evidence="14" key="1">
    <citation type="submission" date="2017-02" db="UniProtKB">
        <authorList>
            <consortium name="WormBaseParasite"/>
        </authorList>
    </citation>
    <scope>IDENTIFICATION</scope>
</reference>
<organism evidence="14">
    <name type="scientific">Rodentolepis nana</name>
    <name type="common">Dwarf tapeworm</name>
    <name type="synonym">Hymenolepis nana</name>
    <dbReference type="NCBI Taxonomy" id="102285"/>
    <lineage>
        <taxon>Eukaryota</taxon>
        <taxon>Metazoa</taxon>
        <taxon>Spiralia</taxon>
        <taxon>Lophotrochozoa</taxon>
        <taxon>Platyhelminthes</taxon>
        <taxon>Cestoda</taxon>
        <taxon>Eucestoda</taxon>
        <taxon>Cyclophyllidea</taxon>
        <taxon>Hymenolepididae</taxon>
        <taxon>Rodentolepis</taxon>
    </lineage>
</organism>
<dbReference type="Proteomes" id="UP000278807">
    <property type="component" value="Unassembled WGS sequence"/>
</dbReference>
<feature type="region of interest" description="Disordered" evidence="10">
    <location>
        <begin position="261"/>
        <end position="282"/>
    </location>
</feature>
<keyword evidence="5 8" id="KW-0371">Homeobox</keyword>
<evidence type="ECO:0000259" key="11">
    <source>
        <dbReference type="PROSITE" id="PS50071"/>
    </source>
</evidence>
<dbReference type="SMART" id="SM00389">
    <property type="entry name" value="HOX"/>
    <property type="match status" value="1"/>
</dbReference>
<keyword evidence="3" id="KW-0805">Transcription regulation</keyword>
<evidence type="ECO:0000256" key="6">
    <source>
        <dbReference type="ARBA" id="ARBA00023163"/>
    </source>
</evidence>
<evidence type="ECO:0000256" key="3">
    <source>
        <dbReference type="ARBA" id="ARBA00023015"/>
    </source>
</evidence>
<evidence type="ECO:0000313" key="13">
    <source>
        <dbReference type="Proteomes" id="UP000278807"/>
    </source>
</evidence>
<dbReference type="InterPro" id="IPR000047">
    <property type="entry name" value="HTH_motif"/>
</dbReference>
<keyword evidence="2" id="KW-0217">Developmental protein</keyword>
<dbReference type="PANTHER" id="PTHR24329:SF543">
    <property type="entry name" value="FI01017P-RELATED"/>
    <property type="match status" value="1"/>
</dbReference>
<evidence type="ECO:0000256" key="7">
    <source>
        <dbReference type="ARBA" id="ARBA00023242"/>
    </source>
</evidence>
<feature type="DNA-binding region" description="Homeobox" evidence="8">
    <location>
        <begin position="90"/>
        <end position="149"/>
    </location>
</feature>
<dbReference type="InterPro" id="IPR017970">
    <property type="entry name" value="Homeobox_CS"/>
</dbReference>
<dbReference type="GO" id="GO:0005634">
    <property type="term" value="C:nucleus"/>
    <property type="evidence" value="ECO:0007669"/>
    <property type="project" value="UniProtKB-SubCell"/>
</dbReference>